<proteinExistence type="predicted"/>
<dbReference type="InterPro" id="IPR029063">
    <property type="entry name" value="SAM-dependent_MTases_sf"/>
</dbReference>
<dbReference type="SUPFAM" id="SSF53335">
    <property type="entry name" value="S-adenosyl-L-methionine-dependent methyltransferases"/>
    <property type="match status" value="1"/>
</dbReference>
<evidence type="ECO:0000313" key="5">
    <source>
        <dbReference type="Proteomes" id="UP000035489"/>
    </source>
</evidence>
<comment type="caution">
    <text evidence="4">The sequence shown here is derived from an EMBL/GenBank/DDBJ whole genome shotgun (WGS) entry which is preliminary data.</text>
</comment>
<dbReference type="OrthoDB" id="9804312at2"/>
<protein>
    <submittedName>
        <fullName evidence="4">Tellurite resistance protein</fullName>
    </submittedName>
</protein>
<reference evidence="4 5" key="1">
    <citation type="submission" date="2015-05" db="EMBL/GenBank/DDBJ databases">
        <title>Draft genome sequence of Microvirga vignae strain BR3299, a novel nitrogen fixing bacteria isolated from Brazil semi-aired region.</title>
        <authorList>
            <person name="Zilli J.E."/>
            <person name="Passos S.R."/>
            <person name="Leite J."/>
            <person name="Baldani J.I."/>
            <person name="Xavier G.R."/>
            <person name="Rumjaneck N.G."/>
            <person name="Simoes-Araujo J.L."/>
        </authorList>
    </citation>
    <scope>NUCLEOTIDE SEQUENCE [LARGE SCALE GENOMIC DNA]</scope>
    <source>
        <strain evidence="4 5">BR3299</strain>
    </source>
</reference>
<dbReference type="Proteomes" id="UP000035489">
    <property type="component" value="Unassembled WGS sequence"/>
</dbReference>
<dbReference type="InterPro" id="IPR041698">
    <property type="entry name" value="Methyltransf_25"/>
</dbReference>
<keyword evidence="5" id="KW-1185">Reference proteome</keyword>
<dbReference type="GO" id="GO:0032259">
    <property type="term" value="P:methylation"/>
    <property type="evidence" value="ECO:0007669"/>
    <property type="project" value="UniProtKB-KW"/>
</dbReference>
<accession>A0A0H1R6W7</accession>
<dbReference type="EMBL" id="LCYG01000062">
    <property type="protein sequence ID" value="KLK91000.1"/>
    <property type="molecule type" value="Genomic_DNA"/>
</dbReference>
<dbReference type="AlphaFoldDB" id="A0A0H1R6W7"/>
<dbReference type="PATRIC" id="fig|1225564.3.peg.5937"/>
<gene>
    <name evidence="4" type="ORF">AA309_22755</name>
</gene>
<dbReference type="PANTHER" id="PTHR43861">
    <property type="entry name" value="TRANS-ACONITATE 2-METHYLTRANSFERASE-RELATED"/>
    <property type="match status" value="1"/>
</dbReference>
<dbReference type="Gene3D" id="3.40.50.150">
    <property type="entry name" value="Vaccinia Virus protein VP39"/>
    <property type="match status" value="1"/>
</dbReference>
<dbReference type="Pfam" id="PF13649">
    <property type="entry name" value="Methyltransf_25"/>
    <property type="match status" value="1"/>
</dbReference>
<sequence length="202" mass="22733">MSIEFYDRNSESFFAQTVSADMSAAQNRFLQHVPRGGRILDAGCGSGRDAKAFVGQGYEVEAFDASAEMVRLAAAHTGLPIRQMTFQDMQWNRYFDGIWASASLLHVPRAELPGIMSKFKRALRPGGMWYVSFKHGASDRDKDGRHFTDMTEEALRTELKAMQDLEVVEIWVSEDVRPNRASEFWLSGLIRRVASASSLEES</sequence>
<organism evidence="4 5">
    <name type="scientific">Microvirga vignae</name>
    <dbReference type="NCBI Taxonomy" id="1225564"/>
    <lineage>
        <taxon>Bacteria</taxon>
        <taxon>Pseudomonadati</taxon>
        <taxon>Pseudomonadota</taxon>
        <taxon>Alphaproteobacteria</taxon>
        <taxon>Hyphomicrobiales</taxon>
        <taxon>Methylobacteriaceae</taxon>
        <taxon>Microvirga</taxon>
    </lineage>
</organism>
<evidence type="ECO:0000256" key="1">
    <source>
        <dbReference type="ARBA" id="ARBA00022603"/>
    </source>
</evidence>
<evidence type="ECO:0000313" key="4">
    <source>
        <dbReference type="EMBL" id="KLK91000.1"/>
    </source>
</evidence>
<evidence type="ECO:0000259" key="3">
    <source>
        <dbReference type="Pfam" id="PF13649"/>
    </source>
</evidence>
<keyword evidence="2" id="KW-0808">Transferase</keyword>
<dbReference type="PANTHER" id="PTHR43861:SF1">
    <property type="entry name" value="TRANS-ACONITATE 2-METHYLTRANSFERASE"/>
    <property type="match status" value="1"/>
</dbReference>
<feature type="domain" description="Methyltransferase" evidence="3">
    <location>
        <begin position="39"/>
        <end position="127"/>
    </location>
</feature>
<dbReference type="STRING" id="1225564.AA309_22755"/>
<evidence type="ECO:0000256" key="2">
    <source>
        <dbReference type="ARBA" id="ARBA00022679"/>
    </source>
</evidence>
<dbReference type="RefSeq" id="WP_047191312.1">
    <property type="nucleotide sequence ID" value="NZ_LCYG01000062.1"/>
</dbReference>
<keyword evidence="1" id="KW-0489">Methyltransferase</keyword>
<dbReference type="GO" id="GO:0008168">
    <property type="term" value="F:methyltransferase activity"/>
    <property type="evidence" value="ECO:0007669"/>
    <property type="project" value="UniProtKB-KW"/>
</dbReference>
<name>A0A0H1R6W7_9HYPH</name>
<dbReference type="CDD" id="cd02440">
    <property type="entry name" value="AdoMet_MTases"/>
    <property type="match status" value="1"/>
</dbReference>